<dbReference type="PROSITE" id="PS50850">
    <property type="entry name" value="MFS"/>
    <property type="match status" value="1"/>
</dbReference>
<keyword evidence="2" id="KW-0813">Transport</keyword>
<protein>
    <submittedName>
        <fullName evidence="9">MFS transporter</fullName>
    </submittedName>
</protein>
<keyword evidence="3" id="KW-1003">Cell membrane</keyword>
<dbReference type="EMBL" id="JAECVW010000007">
    <property type="protein sequence ID" value="MBH8595908.1"/>
    <property type="molecule type" value="Genomic_DNA"/>
</dbReference>
<organism evidence="9 10">
    <name type="scientific">Thermoactinomyces intermedius</name>
    <dbReference type="NCBI Taxonomy" id="2024"/>
    <lineage>
        <taxon>Bacteria</taxon>
        <taxon>Bacillati</taxon>
        <taxon>Bacillota</taxon>
        <taxon>Bacilli</taxon>
        <taxon>Bacillales</taxon>
        <taxon>Thermoactinomycetaceae</taxon>
        <taxon>Thermoactinomyces</taxon>
    </lineage>
</organism>
<reference evidence="9 10" key="1">
    <citation type="submission" date="2020-12" db="EMBL/GenBank/DDBJ databases">
        <title>WGS of Thermoactinomyces spp.</title>
        <authorList>
            <person name="Cheng K."/>
        </authorList>
    </citation>
    <scope>NUCLEOTIDE SEQUENCE [LARGE SCALE GENOMIC DNA]</scope>
    <source>
        <strain evidence="10">CICC 10671\DSM 43846</strain>
    </source>
</reference>
<feature type="transmembrane region" description="Helical" evidence="7">
    <location>
        <begin position="271"/>
        <end position="290"/>
    </location>
</feature>
<dbReference type="InterPro" id="IPR005828">
    <property type="entry name" value="MFS_sugar_transport-like"/>
</dbReference>
<feature type="transmembrane region" description="Helical" evidence="7">
    <location>
        <begin position="329"/>
        <end position="348"/>
    </location>
</feature>
<dbReference type="AlphaFoldDB" id="A0A8I1AH72"/>
<feature type="transmembrane region" description="Helical" evidence="7">
    <location>
        <begin position="77"/>
        <end position="97"/>
    </location>
</feature>
<dbReference type="GO" id="GO:0005886">
    <property type="term" value="C:plasma membrane"/>
    <property type="evidence" value="ECO:0007669"/>
    <property type="project" value="UniProtKB-SubCell"/>
</dbReference>
<dbReference type="InterPro" id="IPR011701">
    <property type="entry name" value="MFS"/>
</dbReference>
<keyword evidence="10" id="KW-1185">Reference proteome</keyword>
<feature type="transmembrane region" description="Helical" evidence="7">
    <location>
        <begin position="137"/>
        <end position="155"/>
    </location>
</feature>
<dbReference type="PANTHER" id="PTHR23521">
    <property type="entry name" value="TRANSPORTER MFS SUPERFAMILY"/>
    <property type="match status" value="1"/>
</dbReference>
<evidence type="ECO:0000313" key="9">
    <source>
        <dbReference type="EMBL" id="MBH8595908.1"/>
    </source>
</evidence>
<evidence type="ECO:0000256" key="3">
    <source>
        <dbReference type="ARBA" id="ARBA00022475"/>
    </source>
</evidence>
<evidence type="ECO:0000256" key="7">
    <source>
        <dbReference type="SAM" id="Phobius"/>
    </source>
</evidence>
<feature type="domain" description="Major facilitator superfamily (MFS) profile" evidence="8">
    <location>
        <begin position="7"/>
        <end position="383"/>
    </location>
</feature>
<feature type="transmembrane region" description="Helical" evidence="7">
    <location>
        <begin position="296"/>
        <end position="317"/>
    </location>
</feature>
<dbReference type="RefSeq" id="WP_181732681.1">
    <property type="nucleotide sequence ID" value="NZ_JACEIR010000010.1"/>
</dbReference>
<comment type="caution">
    <text evidence="9">The sequence shown here is derived from an EMBL/GenBank/DDBJ whole genome shotgun (WGS) entry which is preliminary data.</text>
</comment>
<comment type="subcellular location">
    <subcellularLocation>
        <location evidence="1">Cell membrane</location>
        <topology evidence="1">Multi-pass membrane protein</topology>
    </subcellularLocation>
</comment>
<feature type="transmembrane region" description="Helical" evidence="7">
    <location>
        <begin position="239"/>
        <end position="259"/>
    </location>
</feature>
<evidence type="ECO:0000256" key="4">
    <source>
        <dbReference type="ARBA" id="ARBA00022692"/>
    </source>
</evidence>
<gene>
    <name evidence="9" type="ORF">I8U20_11255</name>
</gene>
<dbReference type="Pfam" id="PF07690">
    <property type="entry name" value="MFS_1"/>
    <property type="match status" value="1"/>
</dbReference>
<dbReference type="InterPro" id="IPR036259">
    <property type="entry name" value="MFS_trans_sf"/>
</dbReference>
<evidence type="ECO:0000313" key="10">
    <source>
        <dbReference type="Proteomes" id="UP000633619"/>
    </source>
</evidence>
<evidence type="ECO:0000256" key="6">
    <source>
        <dbReference type="ARBA" id="ARBA00023136"/>
    </source>
</evidence>
<keyword evidence="6 7" id="KW-0472">Membrane</keyword>
<feature type="transmembrane region" description="Helical" evidence="7">
    <location>
        <begin position="360"/>
        <end position="378"/>
    </location>
</feature>
<feature type="transmembrane region" description="Helical" evidence="7">
    <location>
        <begin position="45"/>
        <end position="65"/>
    </location>
</feature>
<feature type="transmembrane region" description="Helical" evidence="7">
    <location>
        <begin position="161"/>
        <end position="180"/>
    </location>
</feature>
<dbReference type="Proteomes" id="UP000633619">
    <property type="component" value="Unassembled WGS sequence"/>
</dbReference>
<keyword evidence="4 7" id="KW-0812">Transmembrane</keyword>
<dbReference type="GO" id="GO:0022857">
    <property type="term" value="F:transmembrane transporter activity"/>
    <property type="evidence" value="ECO:0007669"/>
    <property type="project" value="InterPro"/>
</dbReference>
<dbReference type="InterPro" id="IPR020846">
    <property type="entry name" value="MFS_dom"/>
</dbReference>
<evidence type="ECO:0000256" key="5">
    <source>
        <dbReference type="ARBA" id="ARBA00022989"/>
    </source>
</evidence>
<dbReference type="PANTHER" id="PTHR23521:SF2">
    <property type="entry name" value="TRANSPORTER MFS SUPERFAMILY"/>
    <property type="match status" value="1"/>
</dbReference>
<name>A0A8I1AH72_THEIN</name>
<sequence length="396" mass="42988">MAWSLRTFRGMIWMICVAGMTQGLLIPLLTMFLEERGVQADFNGLSASALYLGILLAAPLGPAMVRRIGVKKSILAGLYIVTVAVCFFPFFQSFWVWTGLRFLVGIGDSLLHYATQLWITIHAPVKERGRRISQYGFAYGLGFGIGPLGLNLVHFGETVPFLFVLCILLFSIYLTGRLTIAGSLDNEEKETGTHGKSSLRTVYRLGFIAFCSPFIYGFLETALTGNFPVIGMREGMSQSFISLLISAFVWGSLLFQVPLGVLGDRIGRKNLLIVVCSAGAAGMFVIPYFLSNGIYLFVSFVLIGGLVGSLYSMGLACATDLLPARFLPAANAIASVHFSVGSILGPSLGGFSIEKAGGEMLFITIGCMLTGYVLMILLEKMSNRMNSFKSKEKQAV</sequence>
<dbReference type="InterPro" id="IPR047200">
    <property type="entry name" value="MFS_YcaD-like"/>
</dbReference>
<accession>A0A8I1AH72</accession>
<feature type="transmembrane region" description="Helical" evidence="7">
    <location>
        <begin position="201"/>
        <end position="219"/>
    </location>
</feature>
<evidence type="ECO:0000259" key="8">
    <source>
        <dbReference type="PROSITE" id="PS50850"/>
    </source>
</evidence>
<dbReference type="SUPFAM" id="SSF103473">
    <property type="entry name" value="MFS general substrate transporter"/>
    <property type="match status" value="1"/>
</dbReference>
<evidence type="ECO:0000256" key="2">
    <source>
        <dbReference type="ARBA" id="ARBA00022448"/>
    </source>
</evidence>
<proteinExistence type="predicted"/>
<feature type="transmembrane region" description="Helical" evidence="7">
    <location>
        <begin position="12"/>
        <end position="33"/>
    </location>
</feature>
<dbReference type="Gene3D" id="1.20.1250.20">
    <property type="entry name" value="MFS general substrate transporter like domains"/>
    <property type="match status" value="2"/>
</dbReference>
<dbReference type="CDD" id="cd17477">
    <property type="entry name" value="MFS_YcaD_like"/>
    <property type="match status" value="1"/>
</dbReference>
<keyword evidence="5 7" id="KW-1133">Transmembrane helix</keyword>
<evidence type="ECO:0000256" key="1">
    <source>
        <dbReference type="ARBA" id="ARBA00004651"/>
    </source>
</evidence>
<dbReference type="Pfam" id="PF00083">
    <property type="entry name" value="Sugar_tr"/>
    <property type="match status" value="1"/>
</dbReference>